<evidence type="ECO:0000256" key="9">
    <source>
        <dbReference type="SAM" id="MobiDB-lite"/>
    </source>
</evidence>
<comment type="caution">
    <text evidence="13">The sequence shown here is derived from an EMBL/GenBank/DDBJ whole genome shotgun (WGS) entry which is preliminary data.</text>
</comment>
<keyword evidence="8" id="KW-0175">Coiled coil</keyword>
<keyword evidence="7" id="KW-0539">Nucleus</keyword>
<dbReference type="InterPro" id="IPR056350">
    <property type="entry name" value="HAT_Syf1_central"/>
</dbReference>
<feature type="compositionally biased region" description="Basic residues" evidence="9">
    <location>
        <begin position="945"/>
        <end position="954"/>
    </location>
</feature>
<evidence type="ECO:0000256" key="4">
    <source>
        <dbReference type="ARBA" id="ARBA00022728"/>
    </source>
</evidence>
<keyword evidence="6" id="KW-0508">mRNA splicing</keyword>
<comment type="similarity">
    <text evidence="2">Belongs to the crooked-neck family.</text>
</comment>
<evidence type="ECO:0000256" key="1">
    <source>
        <dbReference type="ARBA" id="ARBA00004123"/>
    </source>
</evidence>
<accession>A0ABQ8YTT6</accession>
<dbReference type="EMBL" id="JAOAOG010000120">
    <property type="protein sequence ID" value="KAJ6247902.1"/>
    <property type="molecule type" value="Genomic_DNA"/>
</dbReference>
<evidence type="ECO:0000256" key="8">
    <source>
        <dbReference type="SAM" id="Coils"/>
    </source>
</evidence>
<keyword evidence="4" id="KW-0747">Spliceosome</keyword>
<reference evidence="13" key="1">
    <citation type="submission" date="2022-08" db="EMBL/GenBank/DDBJ databases">
        <title>Novel sulfate-reducing endosymbionts in the free-living metamonad Anaeramoeba.</title>
        <authorList>
            <person name="Jerlstrom-Hultqvist J."/>
            <person name="Cepicka I."/>
            <person name="Gallot-Lavallee L."/>
            <person name="Salas-Leiva D."/>
            <person name="Curtis B.A."/>
            <person name="Zahonova K."/>
            <person name="Pipaliya S."/>
            <person name="Dacks J."/>
            <person name="Roger A.J."/>
        </authorList>
    </citation>
    <scope>NUCLEOTIDE SEQUENCE</scope>
    <source>
        <strain evidence="13">Schooner1</strain>
    </source>
</reference>
<feature type="compositionally biased region" description="Basic and acidic residues" evidence="9">
    <location>
        <begin position="561"/>
        <end position="576"/>
    </location>
</feature>
<dbReference type="Pfam" id="PF23220">
    <property type="entry name" value="HAT_Syf1_M"/>
    <property type="match status" value="2"/>
</dbReference>
<evidence type="ECO:0000256" key="3">
    <source>
        <dbReference type="ARBA" id="ARBA00022664"/>
    </source>
</evidence>
<gene>
    <name evidence="13" type="ORF">M0813_18203</name>
</gene>
<dbReference type="Gene3D" id="1.25.40.10">
    <property type="entry name" value="Tetratricopeptide repeat domain"/>
    <property type="match status" value="5"/>
</dbReference>
<keyword evidence="14" id="KW-1185">Reference proteome</keyword>
<feature type="compositionally biased region" description="Low complexity" evidence="9">
    <location>
        <begin position="965"/>
        <end position="977"/>
    </location>
</feature>
<keyword evidence="3" id="KW-0507">mRNA processing</keyword>
<sequence length="1019" mass="121605">MEHKFNLFPDLPEKTAVWEDRVFEDNISNDPYKLKNWILYLQHKNDSAFDIRSYLFMRALNYLPRSYKLWNLFLIETRAETSGRRIDDEFYSKANGLHEKALVHMNKMPRIWEDYLQFLIKQRFITKTRRTFDNALVSLPITQHFRIWPLYLNFAKSCDVSNTTKHVFRRYLMIFPERVDELIDYLIDSKFWNEAAIELTKIINKGIIPKKSKKTLKDYWLLLCQICSKYPEKIMGFDVESVIRSGFEIFSTEEDDISSLWISLADYHVKLGHFEKARDIYEEGFKNVKSVKAFSEIFDAYTKFEETMISIQLSMQEEGEEEDGEGDQDDEKNSNEDTNNFSIKSIKKNNFNKKKDLELELDLRFSRLEDLEKRRPFLVNNVLLKQNPNSVEQWLEKIKLNQDDPEKVIKIYLEALETIDPFETEEDISTIWIDFAAFYEQNGNLNETIQIYERAIAYGFNQVKDLINVWCSYAEFEIRSNNFEKARELLRRATHPQPNKNKNKNKNKKKKTKNELENRIENRIEKETGKEKEKNERIEIEIEIEKEEEEEEEEENENENENTKENEENENEEKNNNNKKKNDKHKRINVNKLNKEEKRIYYKKKNLSRRIRNQLHRSVRLWGFYVDVEECMGTIKTTKSIYDEMIKLKVITPQIILNYASFLESSNYFEESFKAYEKGLEVFDFPYSYDIWVAYLTKFIERYKGTKIERTRDLFEEVINQSPREYAKIFYLYFAHFEQQYGFIRHSMKIYDRASQNVSDKEKYEIFQVFIHKATKYFGITQTREVYDRSIELSPDKDLKYLTMQYAAMEITLGEIDRARAIYVHGSQFCNPRSETDFWDSWDTFERTYGNKATFQEFSIIKRTILAKFNLTINLNIDNLSNNQQNQKKESLNSIELLELENPHSNKRSELDEINNNINQVNDILNNEEVLTMGMKSAAPMIKFQPKKKRKKIQKEKEQPEENNENGNLPNQNLNENNLDENFEITEKELPSTLLSGISSEKNKSPKDNLGALARFSKK</sequence>
<feature type="domain" description="Pre-mRNA-splicing factor Syf1/CRNKL1-like C-terminal HAT-repeats" evidence="11">
    <location>
        <begin position="423"/>
        <end position="514"/>
    </location>
</feature>
<feature type="region of interest" description="Disordered" evidence="9">
    <location>
        <begin position="315"/>
        <end position="340"/>
    </location>
</feature>
<dbReference type="InterPro" id="IPR055433">
    <property type="entry name" value="HAT_Syf1-like_N"/>
</dbReference>
<feature type="domain" description="Pre-mRNA-splicing factor SYF1 central HAT repeats" evidence="10">
    <location>
        <begin position="179"/>
        <end position="331"/>
    </location>
</feature>
<comment type="subcellular location">
    <subcellularLocation>
        <location evidence="1">Nucleus</location>
    </subcellularLocation>
</comment>
<dbReference type="PANTHER" id="PTHR11246:SF5">
    <property type="entry name" value="PRE-MRNA-SPLICING FACTOR SYF1"/>
    <property type="match status" value="1"/>
</dbReference>
<feature type="compositionally biased region" description="Basic residues" evidence="9">
    <location>
        <begin position="501"/>
        <end position="512"/>
    </location>
</feature>
<feature type="coiled-coil region" evidence="8">
    <location>
        <begin position="881"/>
        <end position="931"/>
    </location>
</feature>
<feature type="region of interest" description="Disordered" evidence="9">
    <location>
        <begin position="541"/>
        <end position="588"/>
    </location>
</feature>
<evidence type="ECO:0000259" key="10">
    <source>
        <dbReference type="Pfam" id="PF23220"/>
    </source>
</evidence>
<feature type="domain" description="Pre-mRNA-splicing factor SYF1 central HAT repeats" evidence="10">
    <location>
        <begin position="346"/>
        <end position="419"/>
    </location>
</feature>
<dbReference type="InterPro" id="IPR055430">
    <property type="entry name" value="HAT_Syf1_CNRKL1_C"/>
</dbReference>
<evidence type="ECO:0000259" key="11">
    <source>
        <dbReference type="Pfam" id="PF23231"/>
    </source>
</evidence>
<name>A0ABQ8YTT6_9EUKA</name>
<dbReference type="InterPro" id="IPR003107">
    <property type="entry name" value="HAT"/>
</dbReference>
<dbReference type="Pfam" id="PF23231">
    <property type="entry name" value="HAT_Syf1_CNRKL1_C"/>
    <property type="match status" value="2"/>
</dbReference>
<feature type="compositionally biased region" description="Basic and acidic residues" evidence="9">
    <location>
        <begin position="513"/>
        <end position="522"/>
    </location>
</feature>
<evidence type="ECO:0000313" key="13">
    <source>
        <dbReference type="EMBL" id="KAJ6247902.1"/>
    </source>
</evidence>
<dbReference type="InterPro" id="IPR011990">
    <property type="entry name" value="TPR-like_helical_dom_sf"/>
</dbReference>
<dbReference type="Pfam" id="PF23233">
    <property type="entry name" value="HAT_Syf1_CNRKL1_N"/>
    <property type="match status" value="1"/>
</dbReference>
<organism evidence="13 14">
    <name type="scientific">Anaeramoeba flamelloides</name>
    <dbReference type="NCBI Taxonomy" id="1746091"/>
    <lineage>
        <taxon>Eukaryota</taxon>
        <taxon>Metamonada</taxon>
        <taxon>Anaeramoebidae</taxon>
        <taxon>Anaeramoeba</taxon>
    </lineage>
</organism>
<evidence type="ECO:0000256" key="5">
    <source>
        <dbReference type="ARBA" id="ARBA00022737"/>
    </source>
</evidence>
<keyword evidence="5" id="KW-0677">Repeat</keyword>
<evidence type="ECO:0000259" key="12">
    <source>
        <dbReference type="Pfam" id="PF23233"/>
    </source>
</evidence>
<feature type="compositionally biased region" description="Acidic residues" evidence="9">
    <location>
        <begin position="541"/>
        <end position="560"/>
    </location>
</feature>
<evidence type="ECO:0000256" key="6">
    <source>
        <dbReference type="ARBA" id="ARBA00023187"/>
    </source>
</evidence>
<dbReference type="InterPro" id="IPR045075">
    <property type="entry name" value="Syf1-like"/>
</dbReference>
<feature type="domain" description="Pre-mRNA-splicing factor Syf1/CRNKL1-like C-terminal HAT-repeats" evidence="11">
    <location>
        <begin position="595"/>
        <end position="894"/>
    </location>
</feature>
<proteinExistence type="inferred from homology"/>
<protein>
    <submittedName>
        <fullName evidence="13">Pre-mRNA-splicing factor syf1</fullName>
    </submittedName>
</protein>
<dbReference type="SUPFAM" id="SSF48452">
    <property type="entry name" value="TPR-like"/>
    <property type="match status" value="4"/>
</dbReference>
<dbReference type="PANTHER" id="PTHR11246">
    <property type="entry name" value="PRE-MRNA SPLICING FACTOR"/>
    <property type="match status" value="1"/>
</dbReference>
<evidence type="ECO:0000256" key="2">
    <source>
        <dbReference type="ARBA" id="ARBA00008644"/>
    </source>
</evidence>
<dbReference type="Proteomes" id="UP001150062">
    <property type="component" value="Unassembled WGS sequence"/>
</dbReference>
<dbReference type="SMART" id="SM00386">
    <property type="entry name" value="HAT"/>
    <property type="match status" value="10"/>
</dbReference>
<evidence type="ECO:0000313" key="14">
    <source>
        <dbReference type="Proteomes" id="UP001150062"/>
    </source>
</evidence>
<feature type="region of interest" description="Disordered" evidence="9">
    <location>
        <begin position="941"/>
        <end position="1019"/>
    </location>
</feature>
<feature type="region of interest" description="Disordered" evidence="9">
    <location>
        <begin position="491"/>
        <end position="522"/>
    </location>
</feature>
<evidence type="ECO:0000256" key="7">
    <source>
        <dbReference type="ARBA" id="ARBA00023242"/>
    </source>
</evidence>
<feature type="compositionally biased region" description="Acidic residues" evidence="9">
    <location>
        <begin position="317"/>
        <end position="330"/>
    </location>
</feature>
<feature type="compositionally biased region" description="Basic residues" evidence="9">
    <location>
        <begin position="577"/>
        <end position="588"/>
    </location>
</feature>
<feature type="domain" description="Pre-mRNA-splicing factor Syf1-like N-terminal HAT-repeats" evidence="12">
    <location>
        <begin position="19"/>
        <end position="177"/>
    </location>
</feature>